<gene>
    <name evidence="4" type="ORF">NLU13_2889</name>
</gene>
<dbReference type="EMBL" id="JAPDFR010000002">
    <property type="protein sequence ID" value="KAK0389314.1"/>
    <property type="molecule type" value="Genomic_DNA"/>
</dbReference>
<dbReference type="InterPro" id="IPR001138">
    <property type="entry name" value="Zn2Cys6_DnaBD"/>
</dbReference>
<organism evidence="4 5">
    <name type="scientific">Sarocladium strictum</name>
    <name type="common">Black bundle disease fungus</name>
    <name type="synonym">Acremonium strictum</name>
    <dbReference type="NCBI Taxonomy" id="5046"/>
    <lineage>
        <taxon>Eukaryota</taxon>
        <taxon>Fungi</taxon>
        <taxon>Dikarya</taxon>
        <taxon>Ascomycota</taxon>
        <taxon>Pezizomycotina</taxon>
        <taxon>Sordariomycetes</taxon>
        <taxon>Hypocreomycetidae</taxon>
        <taxon>Hypocreales</taxon>
        <taxon>Sarocladiaceae</taxon>
        <taxon>Sarocladium</taxon>
    </lineage>
</organism>
<dbReference type="InterPro" id="IPR036864">
    <property type="entry name" value="Zn2-C6_fun-type_DNA-bd_sf"/>
</dbReference>
<feature type="region of interest" description="Disordered" evidence="2">
    <location>
        <begin position="52"/>
        <end position="101"/>
    </location>
</feature>
<name>A0AA39L9X7_SARSR</name>
<dbReference type="GO" id="GO:0008270">
    <property type="term" value="F:zinc ion binding"/>
    <property type="evidence" value="ECO:0007669"/>
    <property type="project" value="InterPro"/>
</dbReference>
<dbReference type="PANTHER" id="PTHR38111:SF9">
    <property type="entry name" value="ZN(2)-C6 FUNGAL-TYPE DOMAIN-CONTAINING PROTEIN"/>
    <property type="match status" value="1"/>
</dbReference>
<dbReference type="InterPro" id="IPR053178">
    <property type="entry name" value="Osmoadaptation_assoc"/>
</dbReference>
<sequence length="499" mass="56874">MVGVPGKYKGCETCRRRRVKCSNERPLCTKCLNSGRDCEGYERERVFITGTLETKGRVASHPKKSGSNPVPSRREEKQWRRSSSRSEASSSPSAQPSAPYSSAWDECIPFSVHGNEYLSTMMALHTKLDSAGREPSEHVHSDEGPFKLSLQPYRFQELQPSNDPKEFHCEAQYLQSLTSASDNVQDLTDSYHVFLYEHNYGATAAWDVNETTECNKVRSLGPQHFQTFPHHHFFARVFRPTALCIALLSRQETFLAMPEWNTKPWEHHPKNLMDHLIDTALFLPSLFARADEILLEPPTINRRSQAQELLQNCLTVDRQFDQWLVKAISATVTHPVSYWPQDPCPSSMLPFPYAWAFKDEVTGIMFLYYWMTQILFHRCISVVHSAIFEPAMDAYADVWPPPLPPALEHLDMTKYQQTREIAANICRGLDSVLSVTGQPDLVLGPLRVATDLYGEINEAAQDAILEAMWLEGFRERVRARGQQVSNALQGQQWLEVGRV</sequence>
<dbReference type="CDD" id="cd00067">
    <property type="entry name" value="GAL4"/>
    <property type="match status" value="1"/>
</dbReference>
<keyword evidence="1" id="KW-0539">Nucleus</keyword>
<evidence type="ECO:0000259" key="3">
    <source>
        <dbReference type="PROSITE" id="PS50048"/>
    </source>
</evidence>
<evidence type="ECO:0000313" key="5">
    <source>
        <dbReference type="Proteomes" id="UP001175261"/>
    </source>
</evidence>
<dbReference type="PANTHER" id="PTHR38111">
    <property type="entry name" value="ZN(2)-C6 FUNGAL-TYPE DOMAIN-CONTAINING PROTEIN-RELATED"/>
    <property type="match status" value="1"/>
</dbReference>
<feature type="domain" description="Zn(2)-C6 fungal-type" evidence="3">
    <location>
        <begin position="10"/>
        <end position="38"/>
    </location>
</feature>
<evidence type="ECO:0000256" key="2">
    <source>
        <dbReference type="SAM" id="MobiDB-lite"/>
    </source>
</evidence>
<evidence type="ECO:0000313" key="4">
    <source>
        <dbReference type="EMBL" id="KAK0389314.1"/>
    </source>
</evidence>
<dbReference type="Proteomes" id="UP001175261">
    <property type="component" value="Unassembled WGS sequence"/>
</dbReference>
<evidence type="ECO:0000256" key="1">
    <source>
        <dbReference type="ARBA" id="ARBA00023242"/>
    </source>
</evidence>
<proteinExistence type="predicted"/>
<dbReference type="Gene3D" id="4.10.240.10">
    <property type="entry name" value="Zn(2)-C6 fungal-type DNA-binding domain"/>
    <property type="match status" value="1"/>
</dbReference>
<keyword evidence="5" id="KW-1185">Reference proteome</keyword>
<feature type="compositionally biased region" description="Low complexity" evidence="2">
    <location>
        <begin position="85"/>
        <end position="101"/>
    </location>
</feature>
<dbReference type="SMART" id="SM00066">
    <property type="entry name" value="GAL4"/>
    <property type="match status" value="1"/>
</dbReference>
<protein>
    <recommendedName>
        <fullName evidence="3">Zn(2)-C6 fungal-type domain-containing protein</fullName>
    </recommendedName>
</protein>
<dbReference type="GO" id="GO:0000981">
    <property type="term" value="F:DNA-binding transcription factor activity, RNA polymerase II-specific"/>
    <property type="evidence" value="ECO:0007669"/>
    <property type="project" value="InterPro"/>
</dbReference>
<comment type="caution">
    <text evidence="4">The sequence shown here is derived from an EMBL/GenBank/DDBJ whole genome shotgun (WGS) entry which is preliminary data.</text>
</comment>
<dbReference type="PROSITE" id="PS50048">
    <property type="entry name" value="ZN2_CY6_FUNGAL_2"/>
    <property type="match status" value="1"/>
</dbReference>
<dbReference type="AlphaFoldDB" id="A0AA39L9X7"/>
<dbReference type="SUPFAM" id="SSF57701">
    <property type="entry name" value="Zn2/Cys6 DNA-binding domain"/>
    <property type="match status" value="1"/>
</dbReference>
<dbReference type="Pfam" id="PF00172">
    <property type="entry name" value="Zn_clus"/>
    <property type="match status" value="1"/>
</dbReference>
<reference evidence="4" key="1">
    <citation type="submission" date="2022-10" db="EMBL/GenBank/DDBJ databases">
        <title>Determination and structural analysis of whole genome sequence of Sarocladium strictum F4-1.</title>
        <authorList>
            <person name="Hu L."/>
            <person name="Jiang Y."/>
        </authorList>
    </citation>
    <scope>NUCLEOTIDE SEQUENCE</scope>
    <source>
        <strain evidence="4">F4-1</strain>
    </source>
</reference>
<dbReference type="PROSITE" id="PS00463">
    <property type="entry name" value="ZN2_CY6_FUNGAL_1"/>
    <property type="match status" value="1"/>
</dbReference>
<accession>A0AA39L9X7</accession>